<feature type="transmembrane region" description="Helical" evidence="14">
    <location>
        <begin position="217"/>
        <end position="237"/>
    </location>
</feature>
<evidence type="ECO:0000256" key="11">
    <source>
        <dbReference type="ARBA" id="ARBA00031015"/>
    </source>
</evidence>
<keyword evidence="6" id="KW-0845">Vitamin A</keyword>
<evidence type="ECO:0000313" key="15">
    <source>
        <dbReference type="Proteomes" id="UP000245320"/>
    </source>
</evidence>
<feature type="compositionally biased region" description="Low complexity" evidence="13">
    <location>
        <begin position="28"/>
        <end position="40"/>
    </location>
</feature>
<evidence type="ECO:0000313" key="18">
    <source>
        <dbReference type="RefSeq" id="XP_033707873.1"/>
    </source>
</evidence>
<protein>
    <recommendedName>
        <fullName evidence="2">Receptor for retinol uptake STRA6</fullName>
    </recommendedName>
    <alternativeName>
        <fullName evidence="11">Retinol-binding protein receptor STRA6</fullName>
    </alternativeName>
</protein>
<keyword evidence="4" id="KW-1003">Cell membrane</keyword>
<dbReference type="OrthoDB" id="9939815at2759"/>
<comment type="subunit">
    <text evidence="12">Homodimer. Interacts with JAK2 and STAT5. Interacts (via extracellular domains) with RBP4. Interacts (via cytoplasmic domains) with RBP1.</text>
</comment>
<dbReference type="Proteomes" id="UP000245320">
    <property type="component" value="Chromosome 2"/>
</dbReference>
<dbReference type="GeneID" id="101335182"/>
<dbReference type="Pfam" id="PF14752">
    <property type="entry name" value="RBP_receptor"/>
    <property type="match status" value="1"/>
</dbReference>
<evidence type="ECO:0000256" key="1">
    <source>
        <dbReference type="ARBA" id="ARBA00004651"/>
    </source>
</evidence>
<dbReference type="PANTHER" id="PTHR21444:SF16">
    <property type="entry name" value="RECEPTOR FOR RETINOL UPTAKE STRA6"/>
    <property type="match status" value="1"/>
</dbReference>
<feature type="region of interest" description="Disordered" evidence="13">
    <location>
        <begin position="1"/>
        <end position="41"/>
    </location>
</feature>
<dbReference type="RefSeq" id="XP_073657341.1">
    <property type="nucleotide sequence ID" value="XM_073801240.1"/>
</dbReference>
<keyword evidence="15" id="KW-1185">Reference proteome</keyword>
<dbReference type="RefSeq" id="XP_033707873.1">
    <property type="nucleotide sequence ID" value="XM_033851982.1"/>
</dbReference>
<evidence type="ECO:0000313" key="16">
    <source>
        <dbReference type="RefSeq" id="XP_033707871.1"/>
    </source>
</evidence>
<dbReference type="GO" id="GO:0019841">
    <property type="term" value="F:retinol binding"/>
    <property type="evidence" value="ECO:0007669"/>
    <property type="project" value="UniProtKB-KW"/>
</dbReference>
<dbReference type="CTD" id="64220"/>
<evidence type="ECO:0000256" key="6">
    <source>
        <dbReference type="ARBA" id="ARBA00022893"/>
    </source>
</evidence>
<keyword evidence="8" id="KW-0683">Retinol-binding</keyword>
<sequence length="681" mass="75471">MSTQVAGNQTSSGATDDDDSYGSWYIDEPQGGQELEPEGLVPSCHPSVPPGLYHACLVVLSAWAPEPSSVLSFQILVLLLLAMLVKRRQLWPHCGHGRPGLPSPVDFLAGDRPRTVPAAVFTVLFSSLCLLLPTEDPLPFLTLALPPGQDGETETPRGPWKILALLYYPALYYPLAVCATVRHRAAHLLGSVLSWAHLGVQVWQRAECPVSPKIYRYYSLLASLPLLLGLGFLSLWYPVQLVKSFSHGAAAGSKGLQNSYSEEYLRTLLCQKKLKSSSHTSKQGFLSRAWIYFRHYIYTPQRGFRLPLKLVLSVTLTGTAIYQVALLLLVGVVPTIQKVRAGITTDISYLLAGFGIVLSEDKQEVVELVKHYLWALEVCYISALVLSCLFTFLMLTRSLVTHRANLRALHRGGALDLGPRPPSPRPSRQAIFCWMSFTAYQTAFTCLGLLVQQILFFLGTLALTFLVFMPVLHGRNLLLLRSLKSSWPFWLTLALAVTLQNMAAHWVFLDTHHGRPELTNRRALYATTFLLFPINVLVGTMMAAWRVLLSALYNAVHLGQMDLSLLPPRAATFDPGYHTYCNFLKMEASQSHPASTAFCVLLLRTRRPQPRTAPRDGLRLGEEEEGMQLLQTKDRAAKGAGPRVGRGRARWGLAYTLLHNPALQAFRKTALSDARANGAQP</sequence>
<evidence type="ECO:0000256" key="14">
    <source>
        <dbReference type="SAM" id="Phobius"/>
    </source>
</evidence>
<keyword evidence="5 14" id="KW-0812">Transmembrane</keyword>
<dbReference type="RefSeq" id="XP_033707871.1">
    <property type="nucleotide sequence ID" value="XM_033851980.1"/>
</dbReference>
<dbReference type="GO" id="GO:0071939">
    <property type="term" value="P:vitamin A import into cell"/>
    <property type="evidence" value="ECO:0007669"/>
    <property type="project" value="TreeGrafter"/>
</dbReference>
<gene>
    <name evidence="16 17 18" type="primary">STRA6</name>
</gene>
<accession>A0A6J3QZQ3</accession>
<keyword evidence="9 14" id="KW-0472">Membrane</keyword>
<evidence type="ECO:0000256" key="4">
    <source>
        <dbReference type="ARBA" id="ARBA00022475"/>
    </source>
</evidence>
<evidence type="ECO:0000256" key="8">
    <source>
        <dbReference type="ARBA" id="ARBA00023072"/>
    </source>
</evidence>
<keyword evidence="10 16" id="KW-0675">Receptor</keyword>
<evidence type="ECO:0000256" key="12">
    <source>
        <dbReference type="ARBA" id="ARBA00047156"/>
    </source>
</evidence>
<proteinExistence type="predicted"/>
<feature type="transmembrane region" description="Helical" evidence="14">
    <location>
        <begin position="371"/>
        <end position="395"/>
    </location>
</feature>
<feature type="transmembrane region" description="Helical" evidence="14">
    <location>
        <begin position="487"/>
        <end position="508"/>
    </location>
</feature>
<keyword evidence="3" id="KW-0813">Transport</keyword>
<feature type="transmembrane region" description="Helical" evidence="14">
    <location>
        <begin position="456"/>
        <end position="475"/>
    </location>
</feature>
<evidence type="ECO:0000256" key="5">
    <source>
        <dbReference type="ARBA" id="ARBA00022692"/>
    </source>
</evidence>
<organism evidence="15 16">
    <name type="scientific">Tursiops truncatus</name>
    <name type="common">Atlantic bottle-nosed dolphin</name>
    <name type="synonym">Delphinus truncatus</name>
    <dbReference type="NCBI Taxonomy" id="9739"/>
    <lineage>
        <taxon>Eukaryota</taxon>
        <taxon>Metazoa</taxon>
        <taxon>Chordata</taxon>
        <taxon>Craniata</taxon>
        <taxon>Vertebrata</taxon>
        <taxon>Euteleostomi</taxon>
        <taxon>Mammalia</taxon>
        <taxon>Eutheria</taxon>
        <taxon>Laurasiatheria</taxon>
        <taxon>Artiodactyla</taxon>
        <taxon>Whippomorpha</taxon>
        <taxon>Cetacea</taxon>
        <taxon>Odontoceti</taxon>
        <taxon>Delphinidae</taxon>
        <taxon>Tursiops</taxon>
    </lineage>
</organism>
<keyword evidence="7 14" id="KW-1133">Transmembrane helix</keyword>
<evidence type="ECO:0000256" key="10">
    <source>
        <dbReference type="ARBA" id="ARBA00023170"/>
    </source>
</evidence>
<dbReference type="GO" id="GO:0016918">
    <property type="term" value="F:retinal binding"/>
    <property type="evidence" value="ECO:0007669"/>
    <property type="project" value="UniProtKB-KW"/>
</dbReference>
<dbReference type="GO" id="GO:0005886">
    <property type="term" value="C:plasma membrane"/>
    <property type="evidence" value="ECO:0007669"/>
    <property type="project" value="UniProtKB-SubCell"/>
</dbReference>
<evidence type="ECO:0000256" key="3">
    <source>
        <dbReference type="ARBA" id="ARBA00022448"/>
    </source>
</evidence>
<comment type="subcellular location">
    <subcellularLocation>
        <location evidence="1">Cell membrane</location>
        <topology evidence="1">Multi-pass membrane protein</topology>
    </subcellularLocation>
</comment>
<dbReference type="PANTHER" id="PTHR21444">
    <property type="entry name" value="COILED-COIL DOMAIN-CONTAINING PROTEIN 180"/>
    <property type="match status" value="1"/>
</dbReference>
<evidence type="ECO:0000256" key="7">
    <source>
        <dbReference type="ARBA" id="ARBA00022989"/>
    </source>
</evidence>
<dbReference type="RefSeq" id="XP_073657340.1">
    <property type="nucleotide sequence ID" value="XM_073801239.1"/>
</dbReference>
<evidence type="ECO:0000313" key="17">
    <source>
        <dbReference type="RefSeq" id="XP_033707872.1"/>
    </source>
</evidence>
<dbReference type="GO" id="GO:0034632">
    <property type="term" value="F:retinol transmembrane transporter activity"/>
    <property type="evidence" value="ECO:0007669"/>
    <property type="project" value="InterPro"/>
</dbReference>
<dbReference type="AlphaFoldDB" id="A0A6J3QZQ3"/>
<dbReference type="RefSeq" id="XP_033707872.1">
    <property type="nucleotide sequence ID" value="XM_033851981.1"/>
</dbReference>
<evidence type="ECO:0000256" key="13">
    <source>
        <dbReference type="SAM" id="MobiDB-lite"/>
    </source>
</evidence>
<name>A0A6J3QZQ3_TURTR</name>
<feature type="transmembrane region" description="Helical" evidence="14">
    <location>
        <begin position="310"/>
        <end position="332"/>
    </location>
</feature>
<dbReference type="GO" id="GO:0038023">
    <property type="term" value="F:signaling receptor activity"/>
    <property type="evidence" value="ECO:0007669"/>
    <property type="project" value="InterPro"/>
</dbReference>
<feature type="compositionally biased region" description="Polar residues" evidence="13">
    <location>
        <begin position="1"/>
        <end position="14"/>
    </location>
</feature>
<reference evidence="16 17" key="1">
    <citation type="submission" date="2025-04" db="UniProtKB">
        <authorList>
            <consortium name="RefSeq"/>
        </authorList>
    </citation>
    <scope>IDENTIFICATION</scope>
    <source>
        <tissue evidence="16 17">Spleen</tissue>
    </source>
</reference>
<evidence type="ECO:0000256" key="9">
    <source>
        <dbReference type="ARBA" id="ARBA00023136"/>
    </source>
</evidence>
<feature type="transmembrane region" description="Helical" evidence="14">
    <location>
        <begin position="523"/>
        <end position="545"/>
    </location>
</feature>
<feature type="transmembrane region" description="Helical" evidence="14">
    <location>
        <begin position="339"/>
        <end position="359"/>
    </location>
</feature>
<evidence type="ECO:0000256" key="2">
    <source>
        <dbReference type="ARBA" id="ARBA00014411"/>
    </source>
</evidence>
<dbReference type="InterPro" id="IPR026612">
    <property type="entry name" value="STRA6-like"/>
</dbReference>
<dbReference type="RefSeq" id="XP_073657342.1">
    <property type="nucleotide sequence ID" value="XM_073801241.1"/>
</dbReference>